<feature type="binding site" evidence="3">
    <location>
        <position position="89"/>
    </location>
    <ligand>
        <name>Zn(2+)</name>
        <dbReference type="ChEBI" id="CHEBI:29105"/>
        <label>1</label>
    </ligand>
</feature>
<evidence type="ECO:0000256" key="2">
    <source>
        <dbReference type="ARBA" id="ARBA00022801"/>
    </source>
</evidence>
<dbReference type="PANTHER" id="PTHR32494:SF5">
    <property type="entry name" value="ALLANTOATE AMIDOHYDROLASE"/>
    <property type="match status" value="1"/>
</dbReference>
<dbReference type="NCBIfam" id="TIGR01879">
    <property type="entry name" value="hydantase"/>
    <property type="match status" value="1"/>
</dbReference>
<feature type="binding site" evidence="3">
    <location>
        <position position="189"/>
    </location>
    <ligand>
        <name>Zn(2+)</name>
        <dbReference type="ChEBI" id="CHEBI:29105"/>
        <label>1</label>
    </ligand>
</feature>
<keyword evidence="6" id="KW-1185">Reference proteome</keyword>
<dbReference type="EMBL" id="CP059833">
    <property type="protein sequence ID" value="QMV84835.1"/>
    <property type="molecule type" value="Genomic_DNA"/>
</dbReference>
<dbReference type="SUPFAM" id="SSF53187">
    <property type="entry name" value="Zn-dependent exopeptidases"/>
    <property type="match status" value="1"/>
</dbReference>
<dbReference type="Gene3D" id="3.30.70.360">
    <property type="match status" value="1"/>
</dbReference>
<dbReference type="GO" id="GO:0046872">
    <property type="term" value="F:metal ion binding"/>
    <property type="evidence" value="ECO:0007669"/>
    <property type="project" value="UniProtKB-KW"/>
</dbReference>
<name>A0A7G5FDZ4_9CORY</name>
<dbReference type="Gene3D" id="3.40.630.10">
    <property type="entry name" value="Zn peptidases"/>
    <property type="match status" value="1"/>
</dbReference>
<dbReference type="GO" id="GO:0016813">
    <property type="term" value="F:hydrolase activity, acting on carbon-nitrogen (but not peptide) bonds, in linear amidines"/>
    <property type="evidence" value="ECO:0007669"/>
    <property type="project" value="InterPro"/>
</dbReference>
<dbReference type="SUPFAM" id="SSF55031">
    <property type="entry name" value="Bacterial exopeptidase dimerisation domain"/>
    <property type="match status" value="1"/>
</dbReference>
<evidence type="ECO:0000313" key="6">
    <source>
        <dbReference type="Proteomes" id="UP000515570"/>
    </source>
</evidence>
<keyword evidence="2 5" id="KW-0378">Hydrolase</keyword>
<evidence type="ECO:0000256" key="1">
    <source>
        <dbReference type="ARBA" id="ARBA00006153"/>
    </source>
</evidence>
<keyword evidence="3" id="KW-0862">Zinc</keyword>
<keyword evidence="3" id="KW-0479">Metal-binding</keyword>
<reference evidence="5 6" key="1">
    <citation type="submission" date="2020-07" db="EMBL/GenBank/DDBJ databases">
        <title>non toxigenic Corynebacterium sp. nov from a clinical source.</title>
        <authorList>
            <person name="Bernier A.-M."/>
            <person name="Bernard K."/>
        </authorList>
    </citation>
    <scope>NUCLEOTIDE SEQUENCE [LARGE SCALE GENOMIC DNA]</scope>
    <source>
        <strain evidence="6">NML 93-0612</strain>
    </source>
</reference>
<dbReference type="PIRSF" id="PIRSF001235">
    <property type="entry name" value="Amidase_carbamoylase"/>
    <property type="match status" value="1"/>
</dbReference>
<evidence type="ECO:0000313" key="5">
    <source>
        <dbReference type="EMBL" id="QMV84835.1"/>
    </source>
</evidence>
<comment type="similarity">
    <text evidence="1">Belongs to the peptidase M20 family.</text>
</comment>
<sequence length="411" mass="43840">MSATSFADLINTFAAISDPACADGVQRLGFSALERQSHQVFVEFMENLGLSVWTDAVGNTIAQYPGAQPLSAIGVGSHLDSVYRAGQYDGIAGVVTAMLVAERLTQEAVTTRHPIRFVAFATEEGARFGQACIGSRLVTGRTSVQDLQRLKDSDGVSAYQAMKDCGLRPDDLAEALWNPADWDSFLELHIEQGPALHSQGIDIGVVNLISGSCRFLVTFTGIASHSGGTPMHLRKDAFMAAAEFALAAEAIALDSEHHGTRVTIGQVSVEPGSITTIPGKCTLSVDVRDIDSVRQRETARVLVHLASSSGERRGIGVETQYLSDVAPAFLSNKIQTALADAARSVGASHTYMYSGASHDAQIVSSICDTGMVFVPSLNGGVSHSPRELSRIDDLEMGTKVVYEAILRLDRK</sequence>
<feature type="binding site" evidence="3">
    <location>
        <position position="383"/>
    </location>
    <ligand>
        <name>Zn(2+)</name>
        <dbReference type="ChEBI" id="CHEBI:29105"/>
        <label>2</label>
    </ligand>
</feature>
<dbReference type="Pfam" id="PF01546">
    <property type="entry name" value="Peptidase_M20"/>
    <property type="match status" value="1"/>
</dbReference>
<dbReference type="RefSeq" id="WP_182385642.1">
    <property type="nucleotide sequence ID" value="NZ_CP059833.1"/>
</dbReference>
<evidence type="ECO:0000256" key="3">
    <source>
        <dbReference type="PIRSR" id="PIRSR001235-1"/>
    </source>
</evidence>
<dbReference type="AlphaFoldDB" id="A0A7G5FDZ4"/>
<gene>
    <name evidence="5" type="ORF">HW450_10900</name>
</gene>
<dbReference type="InterPro" id="IPR036264">
    <property type="entry name" value="Bact_exopeptidase_dim_dom"/>
</dbReference>
<dbReference type="CDD" id="cd03884">
    <property type="entry name" value="M20_bAS"/>
    <property type="match status" value="1"/>
</dbReference>
<proteinExistence type="inferred from homology"/>
<dbReference type="InterPro" id="IPR011650">
    <property type="entry name" value="Peptidase_M20_dimer"/>
</dbReference>
<feature type="binding site" evidence="3">
    <location>
        <position position="89"/>
    </location>
    <ligand>
        <name>Zn(2+)</name>
        <dbReference type="ChEBI" id="CHEBI:29105"/>
        <label>2</label>
    </ligand>
</feature>
<organism evidence="5 6">
    <name type="scientific">Corynebacterium hindlerae</name>
    <dbReference type="NCBI Taxonomy" id="699041"/>
    <lineage>
        <taxon>Bacteria</taxon>
        <taxon>Bacillati</taxon>
        <taxon>Actinomycetota</taxon>
        <taxon>Actinomycetes</taxon>
        <taxon>Mycobacteriales</taxon>
        <taxon>Corynebacteriaceae</taxon>
        <taxon>Corynebacterium</taxon>
    </lineage>
</organism>
<dbReference type="InterPro" id="IPR002933">
    <property type="entry name" value="Peptidase_M20"/>
</dbReference>
<evidence type="ECO:0000259" key="4">
    <source>
        <dbReference type="Pfam" id="PF07687"/>
    </source>
</evidence>
<dbReference type="InterPro" id="IPR010158">
    <property type="entry name" value="Amidase_Cbmase"/>
</dbReference>
<dbReference type="PANTHER" id="PTHR32494">
    <property type="entry name" value="ALLANTOATE DEIMINASE-RELATED"/>
    <property type="match status" value="1"/>
</dbReference>
<feature type="domain" description="Peptidase M20 dimerisation" evidence="4">
    <location>
        <begin position="210"/>
        <end position="297"/>
    </location>
</feature>
<accession>A0A7G5FDZ4</accession>
<dbReference type="Pfam" id="PF07687">
    <property type="entry name" value="M20_dimer"/>
    <property type="match status" value="1"/>
</dbReference>
<dbReference type="Proteomes" id="UP000515570">
    <property type="component" value="Chromosome"/>
</dbReference>
<feature type="binding site" evidence="3">
    <location>
        <position position="124"/>
    </location>
    <ligand>
        <name>Zn(2+)</name>
        <dbReference type="ChEBI" id="CHEBI:29105"/>
        <label>2</label>
    </ligand>
</feature>
<comment type="cofactor">
    <cofactor evidence="3">
        <name>Zn(2+)</name>
        <dbReference type="ChEBI" id="CHEBI:29105"/>
    </cofactor>
    <text evidence="3">Binds 2 Zn(2+) ions per subunit.</text>
</comment>
<protein>
    <submittedName>
        <fullName evidence="5">Zn-dependent hydrolase</fullName>
    </submittedName>
</protein>
<feature type="binding site" evidence="3">
    <location>
        <position position="78"/>
    </location>
    <ligand>
        <name>Zn(2+)</name>
        <dbReference type="ChEBI" id="CHEBI:29105"/>
        <label>1</label>
    </ligand>
</feature>
<dbReference type="NCBIfam" id="NF006771">
    <property type="entry name" value="PRK09290.1-5"/>
    <property type="match status" value="1"/>
</dbReference>